<dbReference type="InterPro" id="IPR014327">
    <property type="entry name" value="RNA_pol_sigma70_bacteroid"/>
</dbReference>
<evidence type="ECO:0000259" key="5">
    <source>
        <dbReference type="Pfam" id="PF04542"/>
    </source>
</evidence>
<dbReference type="RefSeq" id="WP_158642701.1">
    <property type="nucleotide sequence ID" value="NZ_BAAAFY010000004.1"/>
</dbReference>
<proteinExistence type="inferred from homology"/>
<dbReference type="EMBL" id="VLLG01000004">
    <property type="protein sequence ID" value="TWI87001.1"/>
    <property type="molecule type" value="Genomic_DNA"/>
</dbReference>
<evidence type="ECO:0000259" key="6">
    <source>
        <dbReference type="Pfam" id="PF08281"/>
    </source>
</evidence>
<evidence type="ECO:0000256" key="3">
    <source>
        <dbReference type="ARBA" id="ARBA00023082"/>
    </source>
</evidence>
<evidence type="ECO:0000256" key="2">
    <source>
        <dbReference type="ARBA" id="ARBA00023015"/>
    </source>
</evidence>
<dbReference type="GO" id="GO:0003677">
    <property type="term" value="F:DNA binding"/>
    <property type="evidence" value="ECO:0007669"/>
    <property type="project" value="InterPro"/>
</dbReference>
<dbReference type="Proteomes" id="UP000316778">
    <property type="component" value="Unassembled WGS sequence"/>
</dbReference>
<protein>
    <submittedName>
        <fullName evidence="7">RNA polymerase sigma-70 factor (ECF subfamily)</fullName>
    </submittedName>
</protein>
<dbReference type="SUPFAM" id="SSF88946">
    <property type="entry name" value="Sigma2 domain of RNA polymerase sigma factors"/>
    <property type="match status" value="1"/>
</dbReference>
<name>A0A562T0F3_CHIJA</name>
<evidence type="ECO:0000256" key="4">
    <source>
        <dbReference type="ARBA" id="ARBA00023163"/>
    </source>
</evidence>
<dbReference type="OrthoDB" id="659361at2"/>
<dbReference type="InterPro" id="IPR014284">
    <property type="entry name" value="RNA_pol_sigma-70_dom"/>
</dbReference>
<keyword evidence="4" id="KW-0804">Transcription</keyword>
<organism evidence="7 8">
    <name type="scientific">Chitinophaga japonensis</name>
    <name type="common">Flexibacter japonensis</name>
    <dbReference type="NCBI Taxonomy" id="104662"/>
    <lineage>
        <taxon>Bacteria</taxon>
        <taxon>Pseudomonadati</taxon>
        <taxon>Bacteroidota</taxon>
        <taxon>Chitinophagia</taxon>
        <taxon>Chitinophagales</taxon>
        <taxon>Chitinophagaceae</taxon>
        <taxon>Chitinophaga</taxon>
    </lineage>
</organism>
<comment type="caution">
    <text evidence="7">The sequence shown here is derived from an EMBL/GenBank/DDBJ whole genome shotgun (WGS) entry which is preliminary data.</text>
</comment>
<dbReference type="Pfam" id="PF08281">
    <property type="entry name" value="Sigma70_r4_2"/>
    <property type="match status" value="1"/>
</dbReference>
<accession>A0A562T0F3</accession>
<dbReference type="Gene3D" id="1.10.10.10">
    <property type="entry name" value="Winged helix-like DNA-binding domain superfamily/Winged helix DNA-binding domain"/>
    <property type="match status" value="1"/>
</dbReference>
<dbReference type="GO" id="GO:0006352">
    <property type="term" value="P:DNA-templated transcription initiation"/>
    <property type="evidence" value="ECO:0007669"/>
    <property type="project" value="InterPro"/>
</dbReference>
<feature type="domain" description="RNA polymerase sigma-70 region 2" evidence="5">
    <location>
        <begin position="27"/>
        <end position="91"/>
    </location>
</feature>
<dbReference type="Pfam" id="PF04542">
    <property type="entry name" value="Sigma70_r2"/>
    <property type="match status" value="1"/>
</dbReference>
<dbReference type="SUPFAM" id="SSF88659">
    <property type="entry name" value="Sigma3 and sigma4 domains of RNA polymerase sigma factors"/>
    <property type="match status" value="1"/>
</dbReference>
<gene>
    <name evidence="7" type="ORF">LX66_4269</name>
</gene>
<dbReference type="AlphaFoldDB" id="A0A562T0F3"/>
<dbReference type="InterPro" id="IPR007627">
    <property type="entry name" value="RNA_pol_sigma70_r2"/>
</dbReference>
<keyword evidence="2" id="KW-0805">Transcription regulation</keyword>
<dbReference type="Gene3D" id="1.10.1740.10">
    <property type="match status" value="1"/>
</dbReference>
<dbReference type="PANTHER" id="PTHR43133:SF46">
    <property type="entry name" value="RNA POLYMERASE SIGMA-70 FACTOR ECF SUBFAMILY"/>
    <property type="match status" value="1"/>
</dbReference>
<dbReference type="InterPro" id="IPR013249">
    <property type="entry name" value="RNA_pol_sigma70_r4_t2"/>
</dbReference>
<dbReference type="PANTHER" id="PTHR43133">
    <property type="entry name" value="RNA POLYMERASE ECF-TYPE SIGMA FACTO"/>
    <property type="match status" value="1"/>
</dbReference>
<dbReference type="InterPro" id="IPR013324">
    <property type="entry name" value="RNA_pol_sigma_r3/r4-like"/>
</dbReference>
<feature type="domain" description="RNA polymerase sigma factor 70 region 4 type 2" evidence="6">
    <location>
        <begin position="125"/>
        <end position="177"/>
    </location>
</feature>
<dbReference type="GO" id="GO:0016987">
    <property type="term" value="F:sigma factor activity"/>
    <property type="evidence" value="ECO:0007669"/>
    <property type="project" value="UniProtKB-KW"/>
</dbReference>
<dbReference type="NCBIfam" id="TIGR02985">
    <property type="entry name" value="Sig70_bacteroi1"/>
    <property type="match status" value="1"/>
</dbReference>
<dbReference type="InterPro" id="IPR036388">
    <property type="entry name" value="WH-like_DNA-bd_sf"/>
</dbReference>
<evidence type="ECO:0000256" key="1">
    <source>
        <dbReference type="ARBA" id="ARBA00010641"/>
    </source>
</evidence>
<keyword evidence="3" id="KW-0731">Sigma factor</keyword>
<keyword evidence="8" id="KW-1185">Reference proteome</keyword>
<reference evidence="7 8" key="1">
    <citation type="journal article" date="2013" name="Stand. Genomic Sci.">
        <title>Genomic Encyclopedia of Type Strains, Phase I: The one thousand microbial genomes (KMG-I) project.</title>
        <authorList>
            <person name="Kyrpides N.C."/>
            <person name="Woyke T."/>
            <person name="Eisen J.A."/>
            <person name="Garrity G."/>
            <person name="Lilburn T.G."/>
            <person name="Beck B.J."/>
            <person name="Whitman W.B."/>
            <person name="Hugenholtz P."/>
            <person name="Klenk H.P."/>
        </authorList>
    </citation>
    <scope>NUCLEOTIDE SEQUENCE [LARGE SCALE GENOMIC DNA]</scope>
    <source>
        <strain evidence="7 8">DSM 13484</strain>
    </source>
</reference>
<sequence length="187" mass="21542">MPTDKTYLHALWQKVCHHNDQQAFQSLFELLYLRLVNFCIAYVHSREAAEETVGDVFLKLWINRAATGEIAHVETYLFTAVRHQSLNYLRKFSTYHVISTAQTQEIQVVDTASPADATEWKELLFRLHQAVDALPPERRRIFRLVKEEGFTCKEVAGILQLSPRTVETQLFKAVKQLRGVLGVGSRK</sequence>
<dbReference type="CDD" id="cd06171">
    <property type="entry name" value="Sigma70_r4"/>
    <property type="match status" value="1"/>
</dbReference>
<comment type="similarity">
    <text evidence="1">Belongs to the sigma-70 factor family. ECF subfamily.</text>
</comment>
<dbReference type="InterPro" id="IPR039425">
    <property type="entry name" value="RNA_pol_sigma-70-like"/>
</dbReference>
<evidence type="ECO:0000313" key="7">
    <source>
        <dbReference type="EMBL" id="TWI87001.1"/>
    </source>
</evidence>
<dbReference type="NCBIfam" id="TIGR02937">
    <property type="entry name" value="sigma70-ECF"/>
    <property type="match status" value="1"/>
</dbReference>
<dbReference type="InterPro" id="IPR013325">
    <property type="entry name" value="RNA_pol_sigma_r2"/>
</dbReference>
<evidence type="ECO:0000313" key="8">
    <source>
        <dbReference type="Proteomes" id="UP000316778"/>
    </source>
</evidence>